<dbReference type="RefSeq" id="XP_047772619.1">
    <property type="nucleotide sequence ID" value="XM_047928184.1"/>
</dbReference>
<protein>
    <submittedName>
        <fullName evidence="2">Uncharacterized protein</fullName>
    </submittedName>
</protein>
<accession>A0ABQ8JXY8</accession>
<feature type="region of interest" description="Disordered" evidence="1">
    <location>
        <begin position="126"/>
        <end position="162"/>
    </location>
</feature>
<dbReference type="EMBL" id="JADCUA010000043">
    <property type="protein sequence ID" value="KAH9829101.1"/>
    <property type="molecule type" value="Genomic_DNA"/>
</dbReference>
<dbReference type="Proteomes" id="UP000814176">
    <property type="component" value="Unassembled WGS sequence"/>
</dbReference>
<feature type="compositionally biased region" description="Acidic residues" evidence="1">
    <location>
        <begin position="128"/>
        <end position="146"/>
    </location>
</feature>
<evidence type="ECO:0000313" key="3">
    <source>
        <dbReference type="Proteomes" id="UP000814176"/>
    </source>
</evidence>
<evidence type="ECO:0000256" key="1">
    <source>
        <dbReference type="SAM" id="MobiDB-lite"/>
    </source>
</evidence>
<gene>
    <name evidence="2" type="ORF">C8Q71DRAFT_863544</name>
</gene>
<name>A0ABQ8JXY8_9APHY</name>
<dbReference type="GeneID" id="72008916"/>
<sequence length="162" mass="17501">MVASTAADAIVFIVTWRRTYCAVRLSREANIEASISSLLLRDGATYFASLFILNCITMIIDMKAAVSVDYIALSLSSILLSRMLLNLREAGLRASGHDASTSSDLRMPKLATIDFARAVESFGASWNDEGDTDIDEGELEDAEGLEVEMTAREPAEIGSAEA</sequence>
<organism evidence="2 3">
    <name type="scientific">Rhodofomes roseus</name>
    <dbReference type="NCBI Taxonomy" id="34475"/>
    <lineage>
        <taxon>Eukaryota</taxon>
        <taxon>Fungi</taxon>
        <taxon>Dikarya</taxon>
        <taxon>Basidiomycota</taxon>
        <taxon>Agaricomycotina</taxon>
        <taxon>Agaricomycetes</taxon>
        <taxon>Polyporales</taxon>
        <taxon>Rhodofomes</taxon>
    </lineage>
</organism>
<comment type="caution">
    <text evidence="2">The sequence shown here is derived from an EMBL/GenBank/DDBJ whole genome shotgun (WGS) entry which is preliminary data.</text>
</comment>
<evidence type="ECO:0000313" key="2">
    <source>
        <dbReference type="EMBL" id="KAH9829101.1"/>
    </source>
</evidence>
<keyword evidence="3" id="KW-1185">Reference proteome</keyword>
<reference evidence="2 3" key="1">
    <citation type="journal article" date="2021" name="Environ. Microbiol.">
        <title>Gene family expansions and transcriptome signatures uncover fungal adaptations to wood decay.</title>
        <authorList>
            <person name="Hage H."/>
            <person name="Miyauchi S."/>
            <person name="Viragh M."/>
            <person name="Drula E."/>
            <person name="Min B."/>
            <person name="Chaduli D."/>
            <person name="Navarro D."/>
            <person name="Favel A."/>
            <person name="Norest M."/>
            <person name="Lesage-Meessen L."/>
            <person name="Balint B."/>
            <person name="Merenyi Z."/>
            <person name="de Eugenio L."/>
            <person name="Morin E."/>
            <person name="Martinez A.T."/>
            <person name="Baldrian P."/>
            <person name="Stursova M."/>
            <person name="Martinez M.J."/>
            <person name="Novotny C."/>
            <person name="Magnuson J.K."/>
            <person name="Spatafora J.W."/>
            <person name="Maurice S."/>
            <person name="Pangilinan J."/>
            <person name="Andreopoulos W."/>
            <person name="LaButti K."/>
            <person name="Hundley H."/>
            <person name="Na H."/>
            <person name="Kuo A."/>
            <person name="Barry K."/>
            <person name="Lipzen A."/>
            <person name="Henrissat B."/>
            <person name="Riley R."/>
            <person name="Ahrendt S."/>
            <person name="Nagy L.G."/>
            <person name="Grigoriev I.V."/>
            <person name="Martin F."/>
            <person name="Rosso M.N."/>
        </authorList>
    </citation>
    <scope>NUCLEOTIDE SEQUENCE [LARGE SCALE GENOMIC DNA]</scope>
    <source>
        <strain evidence="2 3">CIRM-BRFM 1785</strain>
    </source>
</reference>
<proteinExistence type="predicted"/>